<dbReference type="OrthoDB" id="9772133at2"/>
<dbReference type="SUPFAM" id="SSF81901">
    <property type="entry name" value="HCP-like"/>
    <property type="match status" value="1"/>
</dbReference>
<dbReference type="Gene3D" id="3.30.300.130">
    <property type="entry name" value="Fe-S cluster assembly (FSCA)"/>
    <property type="match status" value="1"/>
</dbReference>
<name>D5V3N4_ARCNC</name>
<evidence type="ECO:0000256" key="1">
    <source>
        <dbReference type="ARBA" id="ARBA00001526"/>
    </source>
</evidence>
<keyword evidence="4" id="KW-0046">Antibiotic resistance</keyword>
<dbReference type="RefSeq" id="WP_013133890.1">
    <property type="nucleotide sequence ID" value="NC_014166.1"/>
</dbReference>
<evidence type="ECO:0000313" key="6">
    <source>
        <dbReference type="EMBL" id="ADG91745.1"/>
    </source>
</evidence>
<organism evidence="6 7">
    <name type="scientific">Arcobacter nitrofigilis (strain ATCC 33309 / DSM 7299 / CCUG 15893 / LMG 7604 / NCTC 12251 / CI)</name>
    <name type="common">Campylobacter nitrofigilis</name>
    <dbReference type="NCBI Taxonomy" id="572480"/>
    <lineage>
        <taxon>Bacteria</taxon>
        <taxon>Pseudomonadati</taxon>
        <taxon>Campylobacterota</taxon>
        <taxon>Epsilonproteobacteria</taxon>
        <taxon>Campylobacterales</taxon>
        <taxon>Arcobacteraceae</taxon>
        <taxon>Arcobacter</taxon>
    </lineage>
</organism>
<keyword evidence="3" id="KW-1015">Disulfide bond</keyword>
<keyword evidence="7" id="KW-1185">Reference proteome</keyword>
<dbReference type="EC" id="3.5.2.6" evidence="2"/>
<gene>
    <name evidence="6" type="ordered locus">Arnit_0075</name>
</gene>
<sequence>MEKDLEYYLSLDYPFETYSGENEVGDAFLVEFFDFDIKASSEDFDEAVELAHTYLEEHLKRELKAKREIPKPNEGRRFMEHRTALAAYKNKDFEKAYSIWEEEAKLKNDQAMANLGLMYLKGEGVEKDYSIAKDWFEKASSYDNDSANFNLALMYQTKIGVEEDIEKAKEYFRKAVRKNHTQAAFRLALVLLQDRQNLDGVREGFDCMLKAAKNGHAMASIQLTGIDKDLATNVELNEHFRAQSMEKQLEIINDTLDRFIRPILLKDGGNILLIDYVNEPEIELRLAYQGACVGCSIASTGTYEMIKGTLEKVIDPRVRLYIL</sequence>
<evidence type="ECO:0000259" key="5">
    <source>
        <dbReference type="Pfam" id="PF01106"/>
    </source>
</evidence>
<feature type="domain" description="NIF system FeS cluster assembly NifU C-terminal" evidence="5">
    <location>
        <begin position="252"/>
        <end position="317"/>
    </location>
</feature>
<dbReference type="STRING" id="572480.Arnit_0075"/>
<dbReference type="eggNOG" id="COG0790">
    <property type="taxonomic scope" value="Bacteria"/>
</dbReference>
<dbReference type="GO" id="GO:0008800">
    <property type="term" value="F:beta-lactamase activity"/>
    <property type="evidence" value="ECO:0007669"/>
    <property type="project" value="UniProtKB-EC"/>
</dbReference>
<comment type="catalytic activity">
    <reaction evidence="1">
        <text>a beta-lactam + H2O = a substituted beta-amino acid</text>
        <dbReference type="Rhea" id="RHEA:20401"/>
        <dbReference type="ChEBI" id="CHEBI:15377"/>
        <dbReference type="ChEBI" id="CHEBI:35627"/>
        <dbReference type="ChEBI" id="CHEBI:140347"/>
        <dbReference type="EC" id="3.5.2.6"/>
    </reaction>
</comment>
<dbReference type="Pfam" id="PF08238">
    <property type="entry name" value="Sel1"/>
    <property type="match status" value="3"/>
</dbReference>
<dbReference type="GO" id="GO:0005506">
    <property type="term" value="F:iron ion binding"/>
    <property type="evidence" value="ECO:0007669"/>
    <property type="project" value="InterPro"/>
</dbReference>
<proteinExistence type="predicted"/>
<dbReference type="HOGENOM" id="CLU_939053_0_0_7"/>
<dbReference type="EMBL" id="CP001999">
    <property type="protein sequence ID" value="ADG91745.1"/>
    <property type="molecule type" value="Genomic_DNA"/>
</dbReference>
<evidence type="ECO:0000256" key="4">
    <source>
        <dbReference type="ARBA" id="ARBA00023251"/>
    </source>
</evidence>
<evidence type="ECO:0000256" key="3">
    <source>
        <dbReference type="ARBA" id="ARBA00023157"/>
    </source>
</evidence>
<dbReference type="InterPro" id="IPR001075">
    <property type="entry name" value="NIF_FeS_clus_asmbl_NifU_C"/>
</dbReference>
<accession>D5V3N4</accession>
<dbReference type="Pfam" id="PF01106">
    <property type="entry name" value="NifU"/>
    <property type="match status" value="1"/>
</dbReference>
<dbReference type="Proteomes" id="UP000000939">
    <property type="component" value="Chromosome"/>
</dbReference>
<dbReference type="eggNOG" id="COG0694">
    <property type="taxonomic scope" value="Bacteria"/>
</dbReference>
<dbReference type="Gene3D" id="1.25.40.10">
    <property type="entry name" value="Tetratricopeptide repeat domain"/>
    <property type="match status" value="1"/>
</dbReference>
<dbReference type="InterPro" id="IPR006597">
    <property type="entry name" value="Sel1-like"/>
</dbReference>
<dbReference type="GO" id="GO:0046677">
    <property type="term" value="P:response to antibiotic"/>
    <property type="evidence" value="ECO:0007669"/>
    <property type="project" value="UniProtKB-KW"/>
</dbReference>
<evidence type="ECO:0000313" key="7">
    <source>
        <dbReference type="Proteomes" id="UP000000939"/>
    </source>
</evidence>
<dbReference type="PANTHER" id="PTHR11102">
    <property type="entry name" value="SEL-1-LIKE PROTEIN"/>
    <property type="match status" value="1"/>
</dbReference>
<reference evidence="6 7" key="1">
    <citation type="journal article" date="2010" name="Stand. Genomic Sci.">
        <title>Complete genome sequence of Arcobacter nitrofigilis type strain (CI).</title>
        <authorList>
            <person name="Pati A."/>
            <person name="Gronow S."/>
            <person name="Lapidus A."/>
            <person name="Copeland A."/>
            <person name="Glavina Del Rio T."/>
            <person name="Nolan M."/>
            <person name="Lucas S."/>
            <person name="Tice H."/>
            <person name="Cheng J.F."/>
            <person name="Han C."/>
            <person name="Chertkov O."/>
            <person name="Bruce D."/>
            <person name="Tapia R."/>
            <person name="Goodwin L."/>
            <person name="Pitluck S."/>
            <person name="Liolios K."/>
            <person name="Ivanova N."/>
            <person name="Mavromatis K."/>
            <person name="Chen A."/>
            <person name="Palaniappan K."/>
            <person name="Land M."/>
            <person name="Hauser L."/>
            <person name="Chang Y.J."/>
            <person name="Jeffries C.D."/>
            <person name="Detter J.C."/>
            <person name="Rohde M."/>
            <person name="Goker M."/>
            <person name="Bristow J."/>
            <person name="Eisen J.A."/>
            <person name="Markowitz V."/>
            <person name="Hugenholtz P."/>
            <person name="Klenk H.P."/>
            <person name="Kyrpides N.C."/>
        </authorList>
    </citation>
    <scope>NUCLEOTIDE SEQUENCE [LARGE SCALE GENOMIC DNA]</scope>
    <source>
        <strain evidence="7">ATCC 33309 / DSM 7299 / CCUG 15893 / LMG 7604 / NCTC 12251 / CI</strain>
    </source>
</reference>
<dbReference type="InterPro" id="IPR034904">
    <property type="entry name" value="FSCA_dom_sf"/>
</dbReference>
<dbReference type="InterPro" id="IPR011990">
    <property type="entry name" value="TPR-like_helical_dom_sf"/>
</dbReference>
<dbReference type="AlphaFoldDB" id="D5V3N4"/>
<dbReference type="SUPFAM" id="SSF117916">
    <property type="entry name" value="Fe-S cluster assembly (FSCA) domain-like"/>
    <property type="match status" value="1"/>
</dbReference>
<dbReference type="GO" id="GO:0051536">
    <property type="term" value="F:iron-sulfur cluster binding"/>
    <property type="evidence" value="ECO:0007669"/>
    <property type="project" value="InterPro"/>
</dbReference>
<protein>
    <recommendedName>
        <fullName evidence="2">beta-lactamase</fullName>
        <ecNumber evidence="2">3.5.2.6</ecNumber>
    </recommendedName>
</protein>
<dbReference type="PANTHER" id="PTHR11102:SF160">
    <property type="entry name" value="ERAD-ASSOCIATED E3 UBIQUITIN-PROTEIN LIGASE COMPONENT HRD3"/>
    <property type="match status" value="1"/>
</dbReference>
<dbReference type="InterPro" id="IPR050767">
    <property type="entry name" value="Sel1_AlgK"/>
</dbReference>
<dbReference type="GO" id="GO:0016226">
    <property type="term" value="P:iron-sulfur cluster assembly"/>
    <property type="evidence" value="ECO:0007669"/>
    <property type="project" value="InterPro"/>
</dbReference>
<dbReference type="KEGG" id="ant:Arnit_0075"/>
<dbReference type="SMART" id="SM00671">
    <property type="entry name" value="SEL1"/>
    <property type="match status" value="3"/>
</dbReference>
<evidence type="ECO:0000256" key="2">
    <source>
        <dbReference type="ARBA" id="ARBA00012865"/>
    </source>
</evidence>